<evidence type="ECO:0000313" key="4">
    <source>
        <dbReference type="EMBL" id="KAJ7378093.1"/>
    </source>
</evidence>
<dbReference type="SUPFAM" id="SSF47973">
    <property type="entry name" value="Ribosomal protein S7"/>
    <property type="match status" value="1"/>
</dbReference>
<evidence type="ECO:0000256" key="1">
    <source>
        <dbReference type="ARBA" id="ARBA00007151"/>
    </source>
</evidence>
<dbReference type="PANTHER" id="PTHR11205">
    <property type="entry name" value="RIBOSOMAL PROTEIN S7"/>
    <property type="match status" value="1"/>
</dbReference>
<dbReference type="InterPro" id="IPR000235">
    <property type="entry name" value="Ribosomal_uS7"/>
</dbReference>
<dbReference type="EMBL" id="MU826369">
    <property type="protein sequence ID" value="KAJ7378093.1"/>
    <property type="molecule type" value="Genomic_DNA"/>
</dbReference>
<evidence type="ECO:0000313" key="5">
    <source>
        <dbReference type="Proteomes" id="UP001163046"/>
    </source>
</evidence>
<dbReference type="InterPro" id="IPR036823">
    <property type="entry name" value="Ribosomal_uS7_dom_sf"/>
</dbReference>
<organism evidence="4 5">
    <name type="scientific">Desmophyllum pertusum</name>
    <dbReference type="NCBI Taxonomy" id="174260"/>
    <lineage>
        <taxon>Eukaryota</taxon>
        <taxon>Metazoa</taxon>
        <taxon>Cnidaria</taxon>
        <taxon>Anthozoa</taxon>
        <taxon>Hexacorallia</taxon>
        <taxon>Scleractinia</taxon>
        <taxon>Caryophylliina</taxon>
        <taxon>Caryophylliidae</taxon>
        <taxon>Desmophyllum</taxon>
    </lineage>
</organism>
<keyword evidence="5" id="KW-1185">Reference proteome</keyword>
<protein>
    <submittedName>
        <fullName evidence="4">Ribosomal protein S5</fullName>
    </submittedName>
</protein>
<accession>A0A9W9ZAF1</accession>
<dbReference type="Gene3D" id="1.10.455.10">
    <property type="entry name" value="Ribosomal protein S7 domain"/>
    <property type="match status" value="1"/>
</dbReference>
<dbReference type="OrthoDB" id="10264639at2759"/>
<reference evidence="4" key="1">
    <citation type="submission" date="2023-01" db="EMBL/GenBank/DDBJ databases">
        <title>Genome assembly of the deep-sea coral Lophelia pertusa.</title>
        <authorList>
            <person name="Herrera S."/>
            <person name="Cordes E."/>
        </authorList>
    </citation>
    <scope>NUCLEOTIDE SEQUENCE</scope>
    <source>
        <strain evidence="4">USNM1676648</strain>
        <tissue evidence="4">Polyp</tissue>
    </source>
</reference>
<dbReference type="GO" id="GO:0005840">
    <property type="term" value="C:ribosome"/>
    <property type="evidence" value="ECO:0007669"/>
    <property type="project" value="UniProtKB-KW"/>
</dbReference>
<dbReference type="GO" id="GO:1990904">
    <property type="term" value="C:ribonucleoprotein complex"/>
    <property type="evidence" value="ECO:0007669"/>
    <property type="project" value="UniProtKB-KW"/>
</dbReference>
<proteinExistence type="inferred from homology"/>
<keyword evidence="2 4" id="KW-0689">Ribosomal protein</keyword>
<comment type="similarity">
    <text evidence="1">Belongs to the universal ribosomal protein uS7 family.</text>
</comment>
<dbReference type="Proteomes" id="UP001163046">
    <property type="component" value="Unassembled WGS sequence"/>
</dbReference>
<dbReference type="GO" id="GO:0006412">
    <property type="term" value="P:translation"/>
    <property type="evidence" value="ECO:0007669"/>
    <property type="project" value="InterPro"/>
</dbReference>
<evidence type="ECO:0000256" key="2">
    <source>
        <dbReference type="ARBA" id="ARBA00022980"/>
    </source>
</evidence>
<keyword evidence="3" id="KW-0687">Ribonucleoprotein</keyword>
<comment type="caution">
    <text evidence="4">The sequence shown here is derived from an EMBL/GenBank/DDBJ whole genome shotgun (WGS) entry which is preliminary data.</text>
</comment>
<name>A0A9W9ZAF1_9CNID</name>
<sequence>MSEDWGAADDTAAPVVVAPEVQDIKLFGKWSTDDVQVSDISLTDYIAVKEKYATYLPHTAGRYASKGLGRLSVPLWNDWLTP</sequence>
<dbReference type="AlphaFoldDB" id="A0A9W9ZAF1"/>
<evidence type="ECO:0000256" key="3">
    <source>
        <dbReference type="ARBA" id="ARBA00023274"/>
    </source>
</evidence>
<gene>
    <name evidence="4" type="primary">RPS5_2</name>
    <name evidence="4" type="ORF">OS493_024756</name>
</gene>